<dbReference type="SMART" id="SM00490">
    <property type="entry name" value="HELICc"/>
    <property type="match status" value="1"/>
</dbReference>
<dbReference type="SMART" id="SM00487">
    <property type="entry name" value="DEXDc"/>
    <property type="match status" value="1"/>
</dbReference>
<dbReference type="InterPro" id="IPR014001">
    <property type="entry name" value="Helicase_ATP-bd"/>
</dbReference>
<dbReference type="GO" id="GO:0070478">
    <property type="term" value="P:nuclear-transcribed mRNA catabolic process, 3'-5' exonucleolytic nonsense-mediated decay"/>
    <property type="evidence" value="ECO:0007669"/>
    <property type="project" value="TreeGrafter"/>
</dbReference>
<dbReference type="EMBL" id="MN738753">
    <property type="protein sequence ID" value="QHS83381.1"/>
    <property type="molecule type" value="Genomic_DNA"/>
</dbReference>
<evidence type="ECO:0000256" key="1">
    <source>
        <dbReference type="ARBA" id="ARBA00022741"/>
    </source>
</evidence>
<dbReference type="Pfam" id="PF00270">
    <property type="entry name" value="DEAD"/>
    <property type="match status" value="1"/>
</dbReference>
<dbReference type="GO" id="GO:0003676">
    <property type="term" value="F:nucleic acid binding"/>
    <property type="evidence" value="ECO:0007669"/>
    <property type="project" value="InterPro"/>
</dbReference>
<evidence type="ECO:0000259" key="5">
    <source>
        <dbReference type="PROSITE" id="PS51192"/>
    </source>
</evidence>
<evidence type="ECO:0000256" key="4">
    <source>
        <dbReference type="ARBA" id="ARBA00022840"/>
    </source>
</evidence>
<dbReference type="Gene3D" id="3.40.50.300">
    <property type="entry name" value="P-loop containing nucleotide triphosphate hydrolases"/>
    <property type="match status" value="2"/>
</dbReference>
<dbReference type="PROSITE" id="PS51194">
    <property type="entry name" value="HELICASE_CTER"/>
    <property type="match status" value="1"/>
</dbReference>
<keyword evidence="1" id="KW-0547">Nucleotide-binding</keyword>
<dbReference type="InterPro" id="IPR027417">
    <property type="entry name" value="P-loop_NTPase"/>
</dbReference>
<evidence type="ECO:0000256" key="2">
    <source>
        <dbReference type="ARBA" id="ARBA00022801"/>
    </source>
</evidence>
<proteinExistence type="predicted"/>
<feature type="domain" description="Helicase C-terminal" evidence="6">
    <location>
        <begin position="301"/>
        <end position="507"/>
    </location>
</feature>
<dbReference type="PANTHER" id="PTHR12131:SF1">
    <property type="entry name" value="ATP-DEPENDENT RNA HELICASE SUPV3L1, MITOCHONDRIAL-RELATED"/>
    <property type="match status" value="1"/>
</dbReference>
<dbReference type="GO" id="GO:0055087">
    <property type="term" value="C:Ski complex"/>
    <property type="evidence" value="ECO:0007669"/>
    <property type="project" value="TreeGrafter"/>
</dbReference>
<dbReference type="PANTHER" id="PTHR12131">
    <property type="entry name" value="ATP-DEPENDENT RNA AND DNA HELICASE"/>
    <property type="match status" value="1"/>
</dbReference>
<dbReference type="AlphaFoldDB" id="A0A6C0AVS1"/>
<protein>
    <recommendedName>
        <fullName evidence="8">Helicase ATP-binding domain-containing protein</fullName>
    </recommendedName>
</protein>
<dbReference type="GO" id="GO:0005524">
    <property type="term" value="F:ATP binding"/>
    <property type="evidence" value="ECO:0007669"/>
    <property type="project" value="UniProtKB-KW"/>
</dbReference>
<keyword evidence="3" id="KW-0347">Helicase</keyword>
<accession>A0A6C0AVS1</accession>
<reference evidence="7" key="1">
    <citation type="journal article" date="2020" name="Nature">
        <title>Giant virus diversity and host interactions through global metagenomics.</title>
        <authorList>
            <person name="Schulz F."/>
            <person name="Roux S."/>
            <person name="Paez-Espino D."/>
            <person name="Jungbluth S."/>
            <person name="Walsh D.A."/>
            <person name="Denef V.J."/>
            <person name="McMahon K.D."/>
            <person name="Konstantinidis K.T."/>
            <person name="Eloe-Fadrosh E.A."/>
            <person name="Kyrpides N.C."/>
            <person name="Woyke T."/>
        </authorList>
    </citation>
    <scope>NUCLEOTIDE SEQUENCE</scope>
    <source>
        <strain evidence="7">GVMAG-S-ERX555943-30</strain>
    </source>
</reference>
<dbReference type="GO" id="GO:0016787">
    <property type="term" value="F:hydrolase activity"/>
    <property type="evidence" value="ECO:0007669"/>
    <property type="project" value="UniProtKB-KW"/>
</dbReference>
<dbReference type="InterPro" id="IPR011545">
    <property type="entry name" value="DEAD/DEAH_box_helicase_dom"/>
</dbReference>
<dbReference type="Pfam" id="PF08148">
    <property type="entry name" value="DSHCT"/>
    <property type="match status" value="1"/>
</dbReference>
<dbReference type="Gene3D" id="1.10.3380.30">
    <property type="match status" value="1"/>
</dbReference>
<evidence type="ECO:0000313" key="7">
    <source>
        <dbReference type="EMBL" id="QHS83381.1"/>
    </source>
</evidence>
<feature type="domain" description="Helicase ATP-binding" evidence="5">
    <location>
        <begin position="36"/>
        <end position="204"/>
    </location>
</feature>
<evidence type="ECO:0000256" key="3">
    <source>
        <dbReference type="ARBA" id="ARBA00022806"/>
    </source>
</evidence>
<keyword evidence="2" id="KW-0378">Hydrolase</keyword>
<evidence type="ECO:0000259" key="6">
    <source>
        <dbReference type="PROSITE" id="PS51194"/>
    </source>
</evidence>
<dbReference type="PROSITE" id="PS51192">
    <property type="entry name" value="HELICASE_ATP_BIND_1"/>
    <property type="match status" value="1"/>
</dbReference>
<dbReference type="SUPFAM" id="SSF52540">
    <property type="entry name" value="P-loop containing nucleoside triphosphate hydrolases"/>
    <property type="match status" value="1"/>
</dbReference>
<organism evidence="7">
    <name type="scientific">viral metagenome</name>
    <dbReference type="NCBI Taxonomy" id="1070528"/>
    <lineage>
        <taxon>unclassified sequences</taxon>
        <taxon>metagenomes</taxon>
        <taxon>organismal metagenomes</taxon>
    </lineage>
</organism>
<sequence>MVFLCNSPYPQASQETYQSYFERYPFPLSDFQKYAIEAIVKEQHVLVTAHTGSGKTLPAEFGISHFHEKGKKVIYTSPIKALSNQKYYEFSKKYPHISFGLFTGDIKTNPEADVLIMTTEILMNYLFVSTQHKKTDEPTVFSQTTNEFTNGLPFQIDIQKELGCVVFDEVHYINDKERGQTWEKTILMLPEHIQMIMLSATIDNPQGFAKWCEKDGSKQVWLASTNHRVVPLTHYAFMTNNESVFKHIHDKTIQKEIKDNTNKLILLQEHNGSFQQGGYKKLYSIQEHYNQHRLRMNRKHTLNKLVKLLHDREMLPAIAFVFSRKQVESCAQDITVPLLNEEKDVPFNIRRECEQIIRKLPNHKEYLELPEYIMLVSLLEKGIGIHHSGMIPVLREIVEIMISKKYIYLLFATESFAIGLDCPIKTAVFTSMSKYDGHQDRYLHAHEYTQMAGRAGRRGIDTVGHVVHCNNLFPLPRDYDYKLILGGKPQRLVSKFNITFGLLLNLMKNGHTNDFHLFSSKSMVQNEINRDIECIEYQIEEYKKALDENKPLLNSLSTPYEICCDMISMDEDMEYASNKKRKSLERKKTELLETYKNIHNDCQVALSHQQLEKKYTSASSELTSIQSLIQTDTNKTLTILLDHEFVDFNEDSMQWNMTTYGKIASQIAEVHPLVLTRMIIQNNFFTELTTEQLVGVLSVFCDVKVPEEYRSTIPNSKDYSVNMFIEQCKEITDEYLDMEHEYNICTGFNYEDSLQYDIVDLVMEWCDCKNEHECKFFLQKTLPEHQISVGDFNKALLKIVTITRELMVICEDQNDIDCLQKLKGIEPLILKYVATSQSLYV</sequence>
<dbReference type="InterPro" id="IPR050699">
    <property type="entry name" value="RNA-DNA_Helicase"/>
</dbReference>
<dbReference type="InterPro" id="IPR012961">
    <property type="entry name" value="Ski2/MTR4_C"/>
</dbReference>
<keyword evidence="4" id="KW-0067">ATP-binding</keyword>
<dbReference type="InterPro" id="IPR001650">
    <property type="entry name" value="Helicase_C-like"/>
</dbReference>
<name>A0A6C0AVS1_9ZZZZ</name>
<evidence type="ECO:0008006" key="8">
    <source>
        <dbReference type="Google" id="ProtNLM"/>
    </source>
</evidence>
<dbReference type="GO" id="GO:0004386">
    <property type="term" value="F:helicase activity"/>
    <property type="evidence" value="ECO:0007669"/>
    <property type="project" value="UniProtKB-KW"/>
</dbReference>